<evidence type="ECO:0000259" key="1">
    <source>
        <dbReference type="Pfam" id="PF14534"/>
    </source>
</evidence>
<dbReference type="SUPFAM" id="SSF54427">
    <property type="entry name" value="NTF2-like"/>
    <property type="match status" value="1"/>
</dbReference>
<keyword evidence="3" id="KW-1185">Reference proteome</keyword>
<sequence>MEELQSFIQQYEDATNTHDFSEVAKLIKTDAIYFFSDGTFRGLAEIKKAFERNWNTIQDEVYQIKDIEWISFTERSATCVYHFYWSGYFQGEKRTGMGRGTNVLEKINGQWFIIHEHLSSVK</sequence>
<dbReference type="Proteomes" id="UP000251213">
    <property type="component" value="Unassembled WGS sequence"/>
</dbReference>
<reference evidence="2 3" key="2">
    <citation type="submission" date="2018-06" db="EMBL/GenBank/DDBJ databases">
        <authorList>
            <person name="Zhirakovskaya E."/>
        </authorList>
    </citation>
    <scope>NUCLEOTIDE SEQUENCE [LARGE SCALE GENOMIC DNA]</scope>
    <source>
        <strain evidence="2 3">FBKL4.011</strain>
    </source>
</reference>
<dbReference type="AlphaFoldDB" id="A0A364K4S3"/>
<protein>
    <submittedName>
        <fullName evidence="2">DUF4440 domain-containing protein</fullName>
    </submittedName>
</protein>
<gene>
    <name evidence="2" type="ORF">DL897_10140</name>
</gene>
<reference evidence="2 3" key="1">
    <citation type="submission" date="2018-06" db="EMBL/GenBank/DDBJ databases">
        <title>Thermoflavimicrobium daqus sp. nov., a thermophilic microbe isolated from Moutai-flavour Daqu.</title>
        <authorList>
            <person name="Wang X."/>
            <person name="Zhou H."/>
        </authorList>
    </citation>
    <scope>NUCLEOTIDE SEQUENCE [LARGE SCALE GENOMIC DNA]</scope>
    <source>
        <strain evidence="2 3">FBKL4.011</strain>
    </source>
</reference>
<feature type="domain" description="DUF4440" evidence="1">
    <location>
        <begin position="6"/>
        <end position="111"/>
    </location>
</feature>
<accession>A0A364K4S3</accession>
<dbReference type="InterPro" id="IPR027843">
    <property type="entry name" value="DUF4440"/>
</dbReference>
<name>A0A364K4S3_9BACL</name>
<comment type="caution">
    <text evidence="2">The sequence shown here is derived from an EMBL/GenBank/DDBJ whole genome shotgun (WGS) entry which is preliminary data.</text>
</comment>
<dbReference type="EMBL" id="QJKK01000005">
    <property type="protein sequence ID" value="RAL24291.1"/>
    <property type="molecule type" value="Genomic_DNA"/>
</dbReference>
<dbReference type="InterPro" id="IPR032710">
    <property type="entry name" value="NTF2-like_dom_sf"/>
</dbReference>
<proteinExistence type="predicted"/>
<dbReference type="Gene3D" id="3.10.450.50">
    <property type="match status" value="1"/>
</dbReference>
<organism evidence="2 3">
    <name type="scientific">Thermoflavimicrobium daqui</name>
    <dbReference type="NCBI Taxonomy" id="2137476"/>
    <lineage>
        <taxon>Bacteria</taxon>
        <taxon>Bacillati</taxon>
        <taxon>Bacillota</taxon>
        <taxon>Bacilli</taxon>
        <taxon>Bacillales</taxon>
        <taxon>Thermoactinomycetaceae</taxon>
        <taxon>Thermoflavimicrobium</taxon>
    </lineage>
</organism>
<dbReference type="OrthoDB" id="9152983at2"/>
<evidence type="ECO:0000313" key="2">
    <source>
        <dbReference type="EMBL" id="RAL24291.1"/>
    </source>
</evidence>
<evidence type="ECO:0000313" key="3">
    <source>
        <dbReference type="Proteomes" id="UP000251213"/>
    </source>
</evidence>
<dbReference type="Pfam" id="PF14534">
    <property type="entry name" value="DUF4440"/>
    <property type="match status" value="1"/>
</dbReference>